<evidence type="ECO:0000313" key="1">
    <source>
        <dbReference type="EMBL" id="EMS67286.1"/>
    </source>
</evidence>
<dbReference type="EMBL" id="KD020790">
    <property type="protein sequence ID" value="EMS67286.1"/>
    <property type="molecule type" value="Genomic_DNA"/>
</dbReference>
<dbReference type="eggNOG" id="ENOG502R3VC">
    <property type="taxonomic scope" value="Eukaryota"/>
</dbReference>
<accession>M8A5I0</accession>
<name>M8A5I0_TRIUA</name>
<gene>
    <name evidence="1" type="ORF">TRIUR3_22665</name>
</gene>
<sequence length="152" mass="16642">MSSSISGSAILEPTLARPALSSSSVTRPLLSVSMSANISLITSTSSADRCSAMTCIAFFLKRFMMENCFSLARTTSPSGTFVEIEHGYRPRTWRAVRRLWGSISSIWRTRLLALSEIQGQGSWSKLSTPRSMERATPCSVSAQKGGTPQRRM</sequence>
<proteinExistence type="predicted"/>
<organism evidence="1">
    <name type="scientific">Triticum urartu</name>
    <name type="common">Red wild einkorn</name>
    <name type="synonym">Crithodium urartu</name>
    <dbReference type="NCBI Taxonomy" id="4572"/>
    <lineage>
        <taxon>Eukaryota</taxon>
        <taxon>Viridiplantae</taxon>
        <taxon>Streptophyta</taxon>
        <taxon>Embryophyta</taxon>
        <taxon>Tracheophyta</taxon>
        <taxon>Spermatophyta</taxon>
        <taxon>Magnoliopsida</taxon>
        <taxon>Liliopsida</taxon>
        <taxon>Poales</taxon>
        <taxon>Poaceae</taxon>
        <taxon>BOP clade</taxon>
        <taxon>Pooideae</taxon>
        <taxon>Triticodae</taxon>
        <taxon>Triticeae</taxon>
        <taxon>Triticinae</taxon>
        <taxon>Triticum</taxon>
    </lineage>
</organism>
<protein>
    <submittedName>
        <fullName evidence="1">Uncharacterized protein</fullName>
    </submittedName>
</protein>
<dbReference type="AlphaFoldDB" id="M8A5I0"/>
<reference evidence="1" key="1">
    <citation type="journal article" date="2013" name="Nature">
        <title>Draft genome of the wheat A-genome progenitor Triticum urartu.</title>
        <authorList>
            <person name="Ling H.Q."/>
            <person name="Zhao S."/>
            <person name="Liu D."/>
            <person name="Wang J."/>
            <person name="Sun H."/>
            <person name="Zhang C."/>
            <person name="Fan H."/>
            <person name="Li D."/>
            <person name="Dong L."/>
            <person name="Tao Y."/>
            <person name="Gao C."/>
            <person name="Wu H."/>
            <person name="Li Y."/>
            <person name="Cui Y."/>
            <person name="Guo X."/>
            <person name="Zheng S."/>
            <person name="Wang B."/>
            <person name="Yu K."/>
            <person name="Liang Q."/>
            <person name="Yang W."/>
            <person name="Lou X."/>
            <person name="Chen J."/>
            <person name="Feng M."/>
            <person name="Jian J."/>
            <person name="Zhang X."/>
            <person name="Luo G."/>
            <person name="Jiang Y."/>
            <person name="Liu J."/>
            <person name="Wang Z."/>
            <person name="Sha Y."/>
            <person name="Zhang B."/>
            <person name="Wu H."/>
            <person name="Tang D."/>
            <person name="Shen Q."/>
            <person name="Xue P."/>
            <person name="Zou S."/>
            <person name="Wang X."/>
            <person name="Liu X."/>
            <person name="Wang F."/>
            <person name="Yang Y."/>
            <person name="An X."/>
            <person name="Dong Z."/>
            <person name="Zhang K."/>
            <person name="Zhang X."/>
            <person name="Luo M.C."/>
            <person name="Dvorak J."/>
            <person name="Tong Y."/>
            <person name="Wang J."/>
            <person name="Yang H."/>
            <person name="Li Z."/>
            <person name="Wang D."/>
            <person name="Zhang A."/>
            <person name="Wang J."/>
        </authorList>
    </citation>
    <scope>NUCLEOTIDE SEQUENCE</scope>
</reference>